<name>E1SVY5_FERBD</name>
<dbReference type="RefSeq" id="WP_013346742.1">
    <property type="nucleotide sequence ID" value="NC_014541.1"/>
</dbReference>
<gene>
    <name evidence="1" type="ordered locus">Fbal_3237</name>
</gene>
<keyword evidence="2" id="KW-1185">Reference proteome</keyword>
<organism evidence="1 2">
    <name type="scientific">Ferrimonas balearica (strain DSM 9799 / CCM 4581 / KCTC 23876 / PAT)</name>
    <dbReference type="NCBI Taxonomy" id="550540"/>
    <lineage>
        <taxon>Bacteria</taxon>
        <taxon>Pseudomonadati</taxon>
        <taxon>Pseudomonadota</taxon>
        <taxon>Gammaproteobacteria</taxon>
        <taxon>Alteromonadales</taxon>
        <taxon>Ferrimonadaceae</taxon>
        <taxon>Ferrimonas</taxon>
    </lineage>
</organism>
<protein>
    <submittedName>
        <fullName evidence="1">Uncharacterized protein</fullName>
    </submittedName>
</protein>
<dbReference type="STRING" id="550540.Fbal_3237"/>
<dbReference type="HOGENOM" id="CLU_368763_0_0_6"/>
<proteinExistence type="predicted"/>
<dbReference type="OrthoDB" id="6637803at2"/>
<sequence>MKLPQQHAFLERFFAADNRITWPEIINRTLKPSTLERLEPWLDDVINQRFPVILPRVYQGGMCWYALTDSDTARVELGELLTAHVGASYTDFDKQPYELSAQDPVESAIIDTYGDARTCKVYRFSATSREHIDAVFTALGRLRCQLAQRPALKQRLVRHRGRILRDINLALYRRDGSQAMRYLTELRRAGGIGDQNELFLELRSHALAGEWQQIMEHPDLRIVLDLPRPRALTEALMEAVYGYQLLTFEVQDDLSAQREFFQSTLAKRLQGLFLANPRVTSASAVKSSLLWLLSDTEAKPESVRSRAEQLAKHSFCPSEGDRRWIERLLAEFPEAQTPARQTGGTDEYRAAPIAGPSSELLTHVDYTDFDRLRLEADDDPVTVLEVLGSSQWEGTPAIQLAALALKCAWAVSSSQSAHQAQQLFERLDEDERGKLLVKPAYAKYLGAVSAKLSSEACGIVTWHDWLQQLLVQPDWNGAKDCAEDGAEDWPDTALDSRLFSELVIQCGDSANEQAAQVVRECLPCIAGWLFRHESATRWQPVWLALIELLSLDEQSSSEDMIFATDLARGYLQGTVTAEGYGDLIDYLCELQTSSGSGTDSGDIWLDMLELFVLHPCPQQQKRDVLFASVYSAFCANASRYKAEQWGYLVLFAKEAGLSYTQPESVFEDEQTESTLQLTTTLNGKKIGLYTLTESVAKRVKKQLEEIYPQVDVHINSDKTSTKPLKALAKEADLFVFAWLSAAHQAYYAIKDARGNKPLLQPRGKGSSSMLRCLLEYAQQSSEAINA</sequence>
<evidence type="ECO:0000313" key="2">
    <source>
        <dbReference type="Proteomes" id="UP000006683"/>
    </source>
</evidence>
<dbReference type="AlphaFoldDB" id="E1SVY5"/>
<dbReference type="Proteomes" id="UP000006683">
    <property type="component" value="Chromosome"/>
</dbReference>
<dbReference type="eggNOG" id="ENOG502ZANF">
    <property type="taxonomic scope" value="Bacteria"/>
</dbReference>
<dbReference type="EMBL" id="CP002209">
    <property type="protein sequence ID" value="ADN77436.1"/>
    <property type="molecule type" value="Genomic_DNA"/>
</dbReference>
<dbReference type="InterPro" id="IPR049807">
    <property type="entry name" value="DpdD-like"/>
</dbReference>
<dbReference type="GeneID" id="67183452"/>
<dbReference type="KEGG" id="fbl:Fbal_3237"/>
<evidence type="ECO:0000313" key="1">
    <source>
        <dbReference type="EMBL" id="ADN77436.1"/>
    </source>
</evidence>
<accession>E1SVY5</accession>
<reference evidence="1 2" key="1">
    <citation type="journal article" date="2010" name="Stand. Genomic Sci.">
        <title>Complete genome sequence of Ferrimonas balearica type strain (PAT).</title>
        <authorList>
            <person name="Nolan M."/>
            <person name="Sikorski J."/>
            <person name="Davenport K."/>
            <person name="Lucas S."/>
            <person name="Glavina Del Rio T."/>
            <person name="Tice H."/>
            <person name="Cheng J."/>
            <person name="Goodwin L."/>
            <person name="Pitluck S."/>
            <person name="Liolios K."/>
            <person name="Ivanova N."/>
            <person name="Mavromatis K."/>
            <person name="Ovchinnikova G."/>
            <person name="Pati A."/>
            <person name="Chen A."/>
            <person name="Palaniappan K."/>
            <person name="Land M."/>
            <person name="Hauser L."/>
            <person name="Chang Y."/>
            <person name="Jeffries C."/>
            <person name="Tapia R."/>
            <person name="Brettin T."/>
            <person name="Detter J."/>
            <person name="Han C."/>
            <person name="Yasawong M."/>
            <person name="Rohde M."/>
            <person name="Tindall B."/>
            <person name="Goker M."/>
            <person name="Woyke T."/>
            <person name="Bristow J."/>
            <person name="Eisen J."/>
            <person name="Markowitz V."/>
            <person name="Hugenholtz P."/>
            <person name="Kyrpides N."/>
            <person name="Klenk H."/>
            <person name="Lapidus A."/>
        </authorList>
    </citation>
    <scope>NUCLEOTIDE SEQUENCE [LARGE SCALE GENOMIC DNA]</scope>
    <source>
        <strain evidence="2">DSM 9799 / CCM 4581 / KCTC 23876 / PAT</strain>
    </source>
</reference>
<dbReference type="NCBIfam" id="NF041061">
    <property type="entry name" value="DpdD"/>
    <property type="match status" value="1"/>
</dbReference>